<evidence type="ECO:0000313" key="2">
    <source>
        <dbReference type="Proteomes" id="UP000664795"/>
    </source>
</evidence>
<dbReference type="Gene3D" id="2.170.15.10">
    <property type="entry name" value="Proaerolysin, chain A, domain 3"/>
    <property type="match status" value="1"/>
</dbReference>
<name>A0A939G318_9BACT</name>
<sequence length="183" mass="20547">MAPEQPMLGQYEIADIRYFLDAGDRIDTVAVQLKGLSLQNPDNILSNQQIEASFDELVKTSAFTVDQANALPQEVTLSQLEVKVPAYGYSNGSFNYTTQLFALSPVQQQKPYEGYKKQRQTIRVPAKSRIDISRQIDAYKLNCSFQAMLLNKTTGQRYPLSGKWTGLLAYNNLSTTLNQSPLQ</sequence>
<gene>
    <name evidence="1" type="ORF">J2I48_04150</name>
</gene>
<dbReference type="EMBL" id="JAFMYU010000002">
    <property type="protein sequence ID" value="MBO0930170.1"/>
    <property type="molecule type" value="Genomic_DNA"/>
</dbReference>
<dbReference type="AlphaFoldDB" id="A0A939G318"/>
<evidence type="ECO:0000313" key="1">
    <source>
        <dbReference type="EMBL" id="MBO0930170.1"/>
    </source>
</evidence>
<keyword evidence="2" id="KW-1185">Reference proteome</keyword>
<protein>
    <submittedName>
        <fullName evidence="1">Uncharacterized protein</fullName>
    </submittedName>
</protein>
<dbReference type="Proteomes" id="UP000664795">
    <property type="component" value="Unassembled WGS sequence"/>
</dbReference>
<comment type="caution">
    <text evidence="1">The sequence shown here is derived from an EMBL/GenBank/DDBJ whole genome shotgun (WGS) entry which is preliminary data.</text>
</comment>
<organism evidence="1 2">
    <name type="scientific">Fibrella aquatilis</name>
    <dbReference type="NCBI Taxonomy" id="2817059"/>
    <lineage>
        <taxon>Bacteria</taxon>
        <taxon>Pseudomonadati</taxon>
        <taxon>Bacteroidota</taxon>
        <taxon>Cytophagia</taxon>
        <taxon>Cytophagales</taxon>
        <taxon>Spirosomataceae</taxon>
        <taxon>Fibrella</taxon>
    </lineage>
</organism>
<proteinExistence type="predicted"/>
<dbReference type="RefSeq" id="WP_207334130.1">
    <property type="nucleotide sequence ID" value="NZ_JAFMYU010000002.1"/>
</dbReference>
<accession>A0A939G318</accession>
<reference evidence="1 2" key="1">
    <citation type="submission" date="2021-03" db="EMBL/GenBank/DDBJ databases">
        <title>Fibrella sp. HMF5036 genome sequencing and assembly.</title>
        <authorList>
            <person name="Kang H."/>
            <person name="Kim H."/>
            <person name="Bae S."/>
            <person name="Joh K."/>
        </authorList>
    </citation>
    <scope>NUCLEOTIDE SEQUENCE [LARGE SCALE GENOMIC DNA]</scope>
    <source>
        <strain evidence="1 2">HMF5036</strain>
    </source>
</reference>